<accession>A0A8C1LMF7</accession>
<name>A0A8C1LMF7_CYPCA</name>
<feature type="compositionally biased region" description="Basic and acidic residues" evidence="7">
    <location>
        <begin position="219"/>
        <end position="229"/>
    </location>
</feature>
<dbReference type="Ensembl" id="ENSCCRT00010069511.1">
    <property type="protein sequence ID" value="ENSCCRP00010063314.1"/>
    <property type="gene ID" value="ENSCCRG00010026992.1"/>
</dbReference>
<feature type="region of interest" description="Disordered" evidence="7">
    <location>
        <begin position="56"/>
        <end position="157"/>
    </location>
</feature>
<dbReference type="PROSITE" id="PS51893">
    <property type="entry name" value="AKAP_CAM_BD"/>
    <property type="match status" value="1"/>
</dbReference>
<feature type="compositionally biased region" description="Polar residues" evidence="7">
    <location>
        <begin position="407"/>
        <end position="419"/>
    </location>
</feature>
<dbReference type="GO" id="GO:0005516">
    <property type="term" value="F:calmodulin binding"/>
    <property type="evidence" value="ECO:0007669"/>
    <property type="project" value="UniProtKB-KW"/>
</dbReference>
<keyword evidence="2" id="KW-0597">Phosphoprotein</keyword>
<comment type="subcellular location">
    <subcellularLocation>
        <location evidence="1">Membrane</location>
        <topology evidence="1">Lipid-anchor</topology>
    </subcellularLocation>
</comment>
<feature type="region of interest" description="Disordered" evidence="7">
    <location>
        <begin position="887"/>
        <end position="909"/>
    </location>
</feature>
<feature type="coiled-coil region" evidence="6">
    <location>
        <begin position="164"/>
        <end position="191"/>
    </location>
</feature>
<dbReference type="PANTHER" id="PTHR23209">
    <property type="entry name" value="A-KINASE ANCHOR PROTEIN 12"/>
    <property type="match status" value="1"/>
</dbReference>
<evidence type="ECO:0000256" key="6">
    <source>
        <dbReference type="SAM" id="Coils"/>
    </source>
</evidence>
<feature type="compositionally biased region" description="Polar residues" evidence="7">
    <location>
        <begin position="102"/>
        <end position="115"/>
    </location>
</feature>
<feature type="region of interest" description="Disordered" evidence="7">
    <location>
        <begin position="1090"/>
        <end position="1115"/>
    </location>
</feature>
<keyword evidence="10" id="KW-1185">Reference proteome</keyword>
<feature type="compositionally biased region" description="Basic and acidic residues" evidence="7">
    <location>
        <begin position="116"/>
        <end position="145"/>
    </location>
</feature>
<feature type="region of interest" description="Disordered" evidence="7">
    <location>
        <begin position="1"/>
        <end position="25"/>
    </location>
</feature>
<dbReference type="GO" id="GO:0007165">
    <property type="term" value="P:signal transduction"/>
    <property type="evidence" value="ECO:0007669"/>
    <property type="project" value="TreeGrafter"/>
</dbReference>
<reference evidence="9" key="1">
    <citation type="submission" date="2025-08" db="UniProtKB">
        <authorList>
            <consortium name="Ensembl"/>
        </authorList>
    </citation>
    <scope>IDENTIFICATION</scope>
</reference>
<keyword evidence="3" id="KW-0112">Calmodulin-binding</keyword>
<feature type="compositionally biased region" description="Polar residues" evidence="7">
    <location>
        <begin position="358"/>
        <end position="381"/>
    </location>
</feature>
<sequence>MDALQPVTKNESTEMVNADSVTVKEETVEDNQVNDINEVGFKKIFRFVGFKFTLKKDTCEKTESDEQEEKVASPSEDSSDTQENSAVAANENTPDETRKSEVSSQSDGAEHSQQTDNEKELDQDIKIVEHHVEDTPEKELEKEGSPEPEEPMSPIKQFFTQGIFASLRKKKKEEEMQKESKEEELKRIERMGVEEAEKEDSKCICLDISYITSEEEKDSQEKDNDKLLPEGELQNSLEKDKVQGSPLKRLFRKFSTRRQRECTAAEKVIEAEEQVSEQPKPSSELTELAKVEEPVVVEPKTAEEELMADVSPQQSKKKSDTTASWEALICGGSAKKRARKTNEDETLDKGEEYEKTTDSPLGSSTEGDYDHLTSSNEQTGSPAEGEMGSTWKTFKKIVTPKRKVRTGESSTPEQIPSDSEMNKDEPFSMKKLIPGHKKRKSDARKDDSSSNEASKDHETGDEDDETPAIIPLSEYEIIEPESLKEVHEQQVEITIEHEMPEMTSQVLEQDTSNNFVPKIAAKVPINIGPTVIHGLSEDFEEFTDFVSKYQQLSDIPEEGIIEESIETPLSSAEWTTQNDTFAEDIVELTADAVTAPEPSSEQSVEQSDDTTEMVSAVSQLTNSPRSSGHVTPVSVEYGIQTSDVILQEAIQSIYMTPSVQSVTTKDESQESLAVSFSPYIVQSSTTEETKVLVAHKKTEATAICTGLESQEIESVEEHLPAPLVEAIPEVSDAVPTELVSENFTNETEMAGLWTDEFYEAEIKELKTEYQEVIVSEKESVLETELSVEQVIQLVAEPLVGESEETHMEKQREECTTGIELRHVIGTMQSEAGLEQVISDYTHGPETECPLHSVLEEPVYDQPVAAEPEKELTLSDVELSIAKSDQPASTKVVDSLTHGDIDRSPGTTTSKEVKEIEINASAVECLEITETDSIISPISDHIQAETLELEGSLKLEAVESIHVDAYEIHFDVKDAVLLAGDSAVTVEDISGKIEEKDYEKMAQQDIKEIHVEEETGDDVASEAVKNIQVENISDAGDESLAREQLPVKEVSEPVLVEEAEELHKEDIKIHLDDKVEDSGTDRTDGIFVKEEEEHAVNEGQPLTNTDSNKTPTDESPETIVDAGSEIGDMVCKIREHTVVSAFSKDVAEHTETPEEPGASSEVILKPLEIVLPEVAAKPVATEIAQPATMENIKTGKVLEMVAIIENTTKQSGKDKPMVSEPVTQVLAKSKLPKPTEQDGGEIDGEQTPAMTLSEMKETPVPEEKDTMAVVPKPEPEGFNSGPTMIEVPTITVLAQNYTAAEIEVSNMSEKRNEEDENAGLKCEPLEQVTEKILSNELQLDKTEIKDEIPAVMEKTPIAQESPLTSEVTAKMPEVAVSEIQSQVVSELRGETLEVTEPKVEIPVVSEVKVETAIVTELEVETPVVTSVAKELEVGTPVVTSMANTTDTHNSAVTLLNQNIDSDTSVLTTVTKEQVVEIPTVISVVVTPATPLDEVTPVVTLGNESKDVPSVKETPVETPNVESVIVRTAVVPVVEIQNVIPVVATPDLGSVIVTEAATPVVSTGTVTTTLAEAPVVSTVVETPVFSVTAVKSTPAAVEKTVVSPVVEIPATVTSVVETPAVVSVEETVPPEEVTLDVTSFAETLVSQVTETPIVSITSVKPTVAKMAKAPDTEIPVMISMTVAETVFPVVVTSAGTPVASETIMIPEVKTSVATSAAETSFVTPVVETPAQISVIATHAAPPVTPAATAASETSAVIPAVETAVVESPPIAVVETPVVTQVVQTPGQVSVMVTETVPPVVISEETAAVETPVEFPVLQTPIVNSAPVAVVETPVVTPVVQTPGQFSVMVTETVPPVVVSEETASVETPVEFPVLQTPVVNSAPVAVDKTPVVTPVVQTPGQVSVMVTETTPPVDVSAVTAAVETPVVIPVVETPIVMPAPVAVVETPVMTPVAQTPSQVLVAVTDTTPPVVVSAVAATVETPVMIPVVESQVVKPAPVAVVKTPVLTPVAQTPCQVFVAETEATPPVVVSAVTAAAETPVMIPVVETTTPVVVAETPVVTPVMMTPTVTPIAERSVVSLVLETTTEAPTAIQMAERPVMIPVVQTPVLVSVIAKEAAPPVVLPAVTAGVEVKPPVVETPVSVPEAPAVILAVQTPVTEQVAQTRTTPAVVLVKTTSVVTGMEAPTVTTLKKARQETPVAETPALSPVMMAPAVAAVVIATAPPVATPEVKKAMLQVIEQQKKEAKSEASVVSKDVEPPFVAAKEVKTSVLTQECISDEENGKASLRHTSTEPQSEVEEDVWEDAVDNIGDSLCQVTGTEDAPQDTAAKQTSDAAI</sequence>
<dbReference type="PANTHER" id="PTHR23209:SF4">
    <property type="entry name" value="A-KINASE ANCHOR PROTEIN 12"/>
    <property type="match status" value="1"/>
</dbReference>
<feature type="compositionally biased region" description="Basic residues" evidence="7">
    <location>
        <begin position="393"/>
        <end position="404"/>
    </location>
</feature>
<evidence type="ECO:0000256" key="2">
    <source>
        <dbReference type="ARBA" id="ARBA00022553"/>
    </source>
</evidence>
<evidence type="ECO:0000259" key="8">
    <source>
        <dbReference type="PROSITE" id="PS51893"/>
    </source>
</evidence>
<feature type="region of interest" description="Disordered" evidence="7">
    <location>
        <begin position="2278"/>
        <end position="2297"/>
    </location>
</feature>
<dbReference type="Proteomes" id="UP000694427">
    <property type="component" value="Unplaced"/>
</dbReference>
<feature type="region of interest" description="Disordered" evidence="7">
    <location>
        <begin position="213"/>
        <end position="242"/>
    </location>
</feature>
<reference evidence="9" key="2">
    <citation type="submission" date="2025-09" db="UniProtKB">
        <authorList>
            <consortium name="Ensembl"/>
        </authorList>
    </citation>
    <scope>IDENTIFICATION</scope>
</reference>
<feature type="compositionally biased region" description="Polar residues" evidence="7">
    <location>
        <begin position="2324"/>
        <end position="2333"/>
    </location>
</feature>
<feature type="compositionally biased region" description="Polar residues" evidence="7">
    <location>
        <begin position="276"/>
        <end position="285"/>
    </location>
</feature>
<feature type="region of interest" description="Disordered" evidence="7">
    <location>
        <begin position="265"/>
        <end position="468"/>
    </location>
</feature>
<proteinExistence type="predicted"/>
<dbReference type="InterPro" id="IPR001573">
    <property type="entry name" value="AKAP_WSK"/>
</dbReference>
<keyword evidence="5" id="KW-0449">Lipoprotein</keyword>
<dbReference type="GO" id="GO:0090036">
    <property type="term" value="P:regulation of protein kinase C signaling"/>
    <property type="evidence" value="ECO:0007669"/>
    <property type="project" value="InterPro"/>
</dbReference>
<keyword evidence="4" id="KW-0472">Membrane</keyword>
<evidence type="ECO:0000256" key="3">
    <source>
        <dbReference type="ARBA" id="ARBA00022860"/>
    </source>
</evidence>
<feature type="domain" description="A kinase-anchoring proteins AKAP-5 and AKAP-12 calmodulin (CaM)-binding" evidence="8">
    <location>
        <begin position="388"/>
        <end position="408"/>
    </location>
</feature>
<evidence type="ECO:0000313" key="10">
    <source>
        <dbReference type="Proteomes" id="UP000694427"/>
    </source>
</evidence>
<dbReference type="GO" id="GO:0016020">
    <property type="term" value="C:membrane"/>
    <property type="evidence" value="ECO:0007669"/>
    <property type="project" value="UniProtKB-SubCell"/>
</dbReference>
<dbReference type="GO" id="GO:0010739">
    <property type="term" value="P:positive regulation of protein kinase A signaling"/>
    <property type="evidence" value="ECO:0007669"/>
    <property type="project" value="InterPro"/>
</dbReference>
<evidence type="ECO:0000313" key="9">
    <source>
        <dbReference type="Ensembl" id="ENSCCRP00010063314.1"/>
    </source>
</evidence>
<dbReference type="GO" id="GO:0005737">
    <property type="term" value="C:cytoplasm"/>
    <property type="evidence" value="ECO:0007669"/>
    <property type="project" value="TreeGrafter"/>
</dbReference>
<evidence type="ECO:0000256" key="7">
    <source>
        <dbReference type="SAM" id="MobiDB-lite"/>
    </source>
</evidence>
<feature type="compositionally biased region" description="Basic and acidic residues" evidence="7">
    <location>
        <begin position="340"/>
        <end position="357"/>
    </location>
</feature>
<feature type="region of interest" description="Disordered" evidence="7">
    <location>
        <begin position="1229"/>
        <end position="1248"/>
    </location>
</feature>
<feature type="region of interest" description="Disordered" evidence="7">
    <location>
        <begin position="2312"/>
        <end position="2333"/>
    </location>
</feature>
<feature type="compositionally biased region" description="Basic and acidic residues" evidence="7">
    <location>
        <begin position="443"/>
        <end position="458"/>
    </location>
</feature>
<feature type="compositionally biased region" description="Basic residues" evidence="7">
    <location>
        <begin position="433"/>
        <end position="442"/>
    </location>
</feature>
<evidence type="ECO:0000256" key="5">
    <source>
        <dbReference type="ARBA" id="ARBA00023288"/>
    </source>
</evidence>
<feature type="compositionally biased region" description="Polar residues" evidence="7">
    <location>
        <begin position="1099"/>
        <end position="1109"/>
    </location>
</feature>
<evidence type="ECO:0000256" key="4">
    <source>
        <dbReference type="ARBA" id="ARBA00023136"/>
    </source>
</evidence>
<keyword evidence="6" id="KW-0175">Coiled coil</keyword>
<feature type="compositionally biased region" description="Polar residues" evidence="7">
    <location>
        <begin position="81"/>
        <end position="92"/>
    </location>
</feature>
<organism evidence="9 10">
    <name type="scientific">Cyprinus carpio</name>
    <name type="common">Common carp</name>
    <dbReference type="NCBI Taxonomy" id="7962"/>
    <lineage>
        <taxon>Eukaryota</taxon>
        <taxon>Metazoa</taxon>
        <taxon>Chordata</taxon>
        <taxon>Craniata</taxon>
        <taxon>Vertebrata</taxon>
        <taxon>Euteleostomi</taxon>
        <taxon>Actinopterygii</taxon>
        <taxon>Neopterygii</taxon>
        <taxon>Teleostei</taxon>
        <taxon>Ostariophysi</taxon>
        <taxon>Cypriniformes</taxon>
        <taxon>Cyprinidae</taxon>
        <taxon>Cyprininae</taxon>
        <taxon>Cyprinus</taxon>
    </lineage>
</organism>
<evidence type="ECO:0000256" key="1">
    <source>
        <dbReference type="ARBA" id="ARBA00004635"/>
    </source>
</evidence>
<protein>
    <submittedName>
        <fullName evidence="9">A kinase (PRKA) anchor protein 12a</fullName>
    </submittedName>
</protein>
<dbReference type="GO" id="GO:0051018">
    <property type="term" value="F:protein kinase A binding"/>
    <property type="evidence" value="ECO:0007669"/>
    <property type="project" value="InterPro"/>
</dbReference>
<dbReference type="InterPro" id="IPR028540">
    <property type="entry name" value="AKAP12"/>
</dbReference>